<keyword evidence="3" id="KW-1185">Reference proteome</keyword>
<gene>
    <name evidence="2" type="ORF">MSAN_01510100</name>
</gene>
<evidence type="ECO:0000313" key="2">
    <source>
        <dbReference type="EMBL" id="KAF7353223.1"/>
    </source>
</evidence>
<sequence>MDSNSHINLDLVYPNAFLGATTIAAYEERFHAGTIPPTPIQFPHPSHVDTEMLLYHHRSPAFVPWAPSSPVPGSPDTDSLDRFITAFTGAIETILSPSSPASPSTDSFSSPQTPPSSPTEPNLSVVPAFSPSDGWLALNNVLADPILRERTWAAVGSPLRFLEPTAADSIPVYQDGVPVAWNLRPELAEMIEDSLRREAYFLLCASNNHDPYRYGGPPDLPTFHPREALEEARISIPGISLFRMYRMAEIQFTDPEDPLDFVRLARWVYNYNLNLIADIIRKVVHFGYRTFWRFGAPLGMAHTEFTHRITRYFTYDGYTALEWYLQHDILQNEMDFAAAILLSSGDLRLLRISRCDLAWICIWPYRDLRNNLGDILLNYCLTELGWTVDTLAEWLELNEPKSIEQ</sequence>
<proteinExistence type="predicted"/>
<feature type="compositionally biased region" description="Low complexity" evidence="1">
    <location>
        <begin position="96"/>
        <end position="111"/>
    </location>
</feature>
<dbReference type="SUPFAM" id="SSF56601">
    <property type="entry name" value="beta-lactamase/transpeptidase-like"/>
    <property type="match status" value="1"/>
</dbReference>
<dbReference type="InterPro" id="IPR012338">
    <property type="entry name" value="Beta-lactam/transpept-like"/>
</dbReference>
<dbReference type="Proteomes" id="UP000623467">
    <property type="component" value="Unassembled WGS sequence"/>
</dbReference>
<name>A0A8H6Y332_9AGAR</name>
<feature type="region of interest" description="Disordered" evidence="1">
    <location>
        <begin position="95"/>
        <end position="125"/>
    </location>
</feature>
<evidence type="ECO:0000256" key="1">
    <source>
        <dbReference type="SAM" id="MobiDB-lite"/>
    </source>
</evidence>
<dbReference type="AlphaFoldDB" id="A0A8H6Y332"/>
<dbReference type="OrthoDB" id="2914716at2759"/>
<reference evidence="2" key="1">
    <citation type="submission" date="2020-05" db="EMBL/GenBank/DDBJ databases">
        <title>Mycena genomes resolve the evolution of fungal bioluminescence.</title>
        <authorList>
            <person name="Tsai I.J."/>
        </authorList>
    </citation>
    <scope>NUCLEOTIDE SEQUENCE</scope>
    <source>
        <strain evidence="2">160909Yilan</strain>
    </source>
</reference>
<evidence type="ECO:0000313" key="3">
    <source>
        <dbReference type="Proteomes" id="UP000623467"/>
    </source>
</evidence>
<accession>A0A8H6Y332</accession>
<comment type="caution">
    <text evidence="2">The sequence shown here is derived from an EMBL/GenBank/DDBJ whole genome shotgun (WGS) entry which is preliminary data.</text>
</comment>
<protein>
    <submittedName>
        <fullName evidence="2">Uncharacterized protein</fullName>
    </submittedName>
</protein>
<dbReference type="EMBL" id="JACAZH010000012">
    <property type="protein sequence ID" value="KAF7353223.1"/>
    <property type="molecule type" value="Genomic_DNA"/>
</dbReference>
<organism evidence="2 3">
    <name type="scientific">Mycena sanguinolenta</name>
    <dbReference type="NCBI Taxonomy" id="230812"/>
    <lineage>
        <taxon>Eukaryota</taxon>
        <taxon>Fungi</taxon>
        <taxon>Dikarya</taxon>
        <taxon>Basidiomycota</taxon>
        <taxon>Agaricomycotina</taxon>
        <taxon>Agaricomycetes</taxon>
        <taxon>Agaricomycetidae</taxon>
        <taxon>Agaricales</taxon>
        <taxon>Marasmiineae</taxon>
        <taxon>Mycenaceae</taxon>
        <taxon>Mycena</taxon>
    </lineage>
</organism>